<dbReference type="EMBL" id="JBIRRB010000007">
    <property type="protein sequence ID" value="MFI0912833.1"/>
    <property type="molecule type" value="Genomic_DNA"/>
</dbReference>
<evidence type="ECO:0000313" key="1">
    <source>
        <dbReference type="EMBL" id="MFI0912833.1"/>
    </source>
</evidence>
<dbReference type="Proteomes" id="UP001611162">
    <property type="component" value="Unassembled WGS sequence"/>
</dbReference>
<dbReference type="PANTHER" id="PTHR41913:SF1">
    <property type="entry name" value="DUF1684 DOMAIN-CONTAINING PROTEIN"/>
    <property type="match status" value="1"/>
</dbReference>
<organism evidence="1 2">
    <name type="scientific">Streptomyces abikoensis</name>
    <dbReference type="NCBI Taxonomy" id="97398"/>
    <lineage>
        <taxon>Bacteria</taxon>
        <taxon>Bacillati</taxon>
        <taxon>Actinomycetota</taxon>
        <taxon>Actinomycetes</taxon>
        <taxon>Kitasatosporales</taxon>
        <taxon>Streptomycetaceae</taxon>
        <taxon>Streptomyces</taxon>
    </lineage>
</organism>
<proteinExistence type="predicted"/>
<accession>A0ABW7TAJ7</accession>
<dbReference type="RefSeq" id="WP_397613582.1">
    <property type="nucleotide sequence ID" value="NZ_JBIRRB010000007.1"/>
</dbReference>
<sequence length="279" mass="29834">MSTSDARQRWKEWREERAEAASAPYGPLSLTGTYWLSELPAGRIPATPGRWTEAPDGAGVLLTASAGDGLTLDGLTLDGLTLDGLTLDGRPFEGATVLTADAGPGPARVAHGERKLVVLCREGQWAVRVFDPAAPGRRAFAGIDAFEYDASWVLPGVFRPYDRDRTVAVENADGRTRGLGVAGELAFVKDGEEYALRVSAEADGSLWAVIADGTSGVSSYRFRFLKPGAPDAEGRLTVDFNRALLPPCAFAEHFICPFPPPGNRLPFDVPAGERNLLAH</sequence>
<dbReference type="InterPro" id="IPR012467">
    <property type="entry name" value="DUF1684"/>
</dbReference>
<name>A0ABW7TAJ7_9ACTN</name>
<comment type="caution">
    <text evidence="1">The sequence shown here is derived from an EMBL/GenBank/DDBJ whole genome shotgun (WGS) entry which is preliminary data.</text>
</comment>
<keyword evidence="2" id="KW-1185">Reference proteome</keyword>
<gene>
    <name evidence="1" type="ORF">ACH4TF_20550</name>
</gene>
<reference evidence="1 2" key="1">
    <citation type="submission" date="2024-10" db="EMBL/GenBank/DDBJ databases">
        <title>The Natural Products Discovery Center: Release of the First 8490 Sequenced Strains for Exploring Actinobacteria Biosynthetic Diversity.</title>
        <authorList>
            <person name="Kalkreuter E."/>
            <person name="Kautsar S.A."/>
            <person name="Yang D."/>
            <person name="Bader C.D."/>
            <person name="Teijaro C.N."/>
            <person name="Fluegel L."/>
            <person name="Davis C.M."/>
            <person name="Simpson J.R."/>
            <person name="Lauterbach L."/>
            <person name="Steele A.D."/>
            <person name="Gui C."/>
            <person name="Meng S."/>
            <person name="Li G."/>
            <person name="Viehrig K."/>
            <person name="Ye F."/>
            <person name="Su P."/>
            <person name="Kiefer A.F."/>
            <person name="Nichols A."/>
            <person name="Cepeda A.J."/>
            <person name="Yan W."/>
            <person name="Fan B."/>
            <person name="Jiang Y."/>
            <person name="Adhikari A."/>
            <person name="Zheng C.-J."/>
            <person name="Schuster L."/>
            <person name="Cowan T.M."/>
            <person name="Smanski M.J."/>
            <person name="Chevrette M.G."/>
            <person name="De Carvalho L.P.S."/>
            <person name="Shen B."/>
        </authorList>
    </citation>
    <scope>NUCLEOTIDE SEQUENCE [LARGE SCALE GENOMIC DNA]</scope>
    <source>
        <strain evidence="1 2">NPDC020979</strain>
    </source>
</reference>
<dbReference type="Pfam" id="PF07920">
    <property type="entry name" value="DUF1684"/>
    <property type="match status" value="1"/>
</dbReference>
<evidence type="ECO:0000313" key="2">
    <source>
        <dbReference type="Proteomes" id="UP001611162"/>
    </source>
</evidence>
<dbReference type="PANTHER" id="PTHR41913">
    <property type="entry name" value="DUF1684 DOMAIN-CONTAINING PROTEIN"/>
    <property type="match status" value="1"/>
</dbReference>
<protein>
    <submittedName>
        <fullName evidence="1">DUF1684 domain-containing protein</fullName>
    </submittedName>
</protein>